<dbReference type="AlphaFoldDB" id="A0A3R8QIM4"/>
<name>A0A3R8QIM4_9CORY</name>
<evidence type="ECO:0000256" key="4">
    <source>
        <dbReference type="ARBA" id="ARBA00011575"/>
    </source>
</evidence>
<evidence type="ECO:0000259" key="16">
    <source>
        <dbReference type="Pfam" id="PF00425"/>
    </source>
</evidence>
<comment type="subunit">
    <text evidence="4">Heterotetramer consisting of two non-identical subunits: a beta subunit (TrpG) and a large alpha subunit (TrpE).</text>
</comment>
<comment type="pathway">
    <text evidence="2">Amino-acid biosynthesis; L-tryptophan biosynthesis; L-tryptophan from chorismate: step 1/5.</text>
</comment>
<keyword evidence="8" id="KW-0479">Metal-binding</keyword>
<dbReference type="GO" id="GO:0046872">
    <property type="term" value="F:metal ion binding"/>
    <property type="evidence" value="ECO:0007669"/>
    <property type="project" value="UniProtKB-KW"/>
</dbReference>
<keyword evidence="7" id="KW-0028">Amino-acid biosynthesis</keyword>
<dbReference type="InterPro" id="IPR015890">
    <property type="entry name" value="Chorismate_C"/>
</dbReference>
<dbReference type="InterPro" id="IPR005801">
    <property type="entry name" value="ADC_synthase"/>
</dbReference>
<feature type="domain" description="Chorismate-utilising enzyme C-terminal" evidence="16">
    <location>
        <begin position="236"/>
        <end position="496"/>
    </location>
</feature>
<dbReference type="Pfam" id="PF00425">
    <property type="entry name" value="Chorismate_bind"/>
    <property type="match status" value="1"/>
</dbReference>
<evidence type="ECO:0000256" key="9">
    <source>
        <dbReference type="ARBA" id="ARBA00022822"/>
    </source>
</evidence>
<evidence type="ECO:0000256" key="12">
    <source>
        <dbReference type="ARBA" id="ARBA00023239"/>
    </source>
</evidence>
<gene>
    <name evidence="19" type="ORF">CXF42_02945</name>
    <name evidence="18" type="ORF">CXF48_04265</name>
</gene>
<dbReference type="GO" id="GO:0004049">
    <property type="term" value="F:anthranilate synthase activity"/>
    <property type="evidence" value="ECO:0007669"/>
    <property type="project" value="UniProtKB-EC"/>
</dbReference>
<accession>A0A3R8QIM4</accession>
<dbReference type="EMBL" id="PQNK01000005">
    <property type="protein sequence ID" value="RRO87053.1"/>
    <property type="molecule type" value="Genomic_DNA"/>
</dbReference>
<dbReference type="Proteomes" id="UP000276526">
    <property type="component" value="Unassembled WGS sequence"/>
</dbReference>
<evidence type="ECO:0000256" key="13">
    <source>
        <dbReference type="ARBA" id="ARBA00025634"/>
    </source>
</evidence>
<organism evidence="19 21">
    <name type="scientific">Corynebacterium bovis</name>
    <dbReference type="NCBI Taxonomy" id="36808"/>
    <lineage>
        <taxon>Bacteria</taxon>
        <taxon>Bacillati</taxon>
        <taxon>Actinomycetota</taxon>
        <taxon>Actinomycetes</taxon>
        <taxon>Mycobacteriales</taxon>
        <taxon>Corynebacteriaceae</taxon>
        <taxon>Corynebacterium</taxon>
    </lineage>
</organism>
<evidence type="ECO:0000256" key="3">
    <source>
        <dbReference type="ARBA" id="ARBA00009562"/>
    </source>
</evidence>
<keyword evidence="10" id="KW-0460">Magnesium</keyword>
<dbReference type="InterPro" id="IPR006805">
    <property type="entry name" value="Anth_synth_I_N"/>
</dbReference>
<sequence length="537" mass="58126">MTRDQHPEADSGVTTDRETFRRLARHHRVVPVVRTVLADGETALSAYTSLAADRPGTFLLESAPNGQSWSRYSFIGAGSRAALVAEGSVTRWTGEPPVDVPDGLPPLEAVRATLAALHTAPVEGMPPLTSGLVGYMGHDIVRSLEDLPDTCEDDLGVPDMVQLLVDRMAVVDHHEGTIHLIASAVNRNNTDEGVDRAYDEAVAALDDMAALLSRPSPLEITTFDRPTPQPRRQRTRADHMERIERCREHIRAGDAFQIVLSQRFEMDTDVPGTDIYRMLRVSNPSPYMYILNIPDDSFSTTAFQIIGSSPESLVAVKDRRVTTFPIAGSRPRGRSYEEDQLLEKELRGDAKENSEHLMLVDLGRNDLGRVCDPGTVEVNDFRHVERYSAIMHLVSEVTGRLAEGRTAVDAFAATFPAGTLSGAPKPSALAIIDRLEDTRRGVYGGTVGYFDFSGNTDQAIAIRTGVYRGGTVYVQAGGGIVADSDPEAEDDETQAKAAAVLRAVAAAETMRPAAPGGAGRHRAADDDGRADTDGDSE</sequence>
<dbReference type="InterPro" id="IPR019999">
    <property type="entry name" value="Anth_synth_I-like"/>
</dbReference>
<evidence type="ECO:0000256" key="8">
    <source>
        <dbReference type="ARBA" id="ARBA00022723"/>
    </source>
</evidence>
<evidence type="ECO:0000256" key="1">
    <source>
        <dbReference type="ARBA" id="ARBA00001946"/>
    </source>
</evidence>
<evidence type="ECO:0000256" key="5">
    <source>
        <dbReference type="ARBA" id="ARBA00012266"/>
    </source>
</evidence>
<comment type="similarity">
    <text evidence="3">Belongs to the anthranilate synthase component I family.</text>
</comment>
<keyword evidence="9" id="KW-0822">Tryptophan biosynthesis</keyword>
<evidence type="ECO:0000256" key="14">
    <source>
        <dbReference type="ARBA" id="ARBA00047683"/>
    </source>
</evidence>
<keyword evidence="21" id="KW-1185">Reference proteome</keyword>
<dbReference type="EC" id="4.1.3.27" evidence="5"/>
<feature type="region of interest" description="Disordered" evidence="15">
    <location>
        <begin position="509"/>
        <end position="537"/>
    </location>
</feature>
<evidence type="ECO:0000313" key="18">
    <source>
        <dbReference type="EMBL" id="RRO87053.1"/>
    </source>
</evidence>
<evidence type="ECO:0000313" key="21">
    <source>
        <dbReference type="Proteomes" id="UP000278422"/>
    </source>
</evidence>
<evidence type="ECO:0000256" key="2">
    <source>
        <dbReference type="ARBA" id="ARBA00004873"/>
    </source>
</evidence>
<dbReference type="EMBL" id="PQNQ01000005">
    <property type="protein sequence ID" value="RRQ05037.1"/>
    <property type="molecule type" value="Genomic_DNA"/>
</dbReference>
<dbReference type="PANTHER" id="PTHR11236">
    <property type="entry name" value="AMINOBENZOATE/ANTHRANILATE SYNTHASE"/>
    <property type="match status" value="1"/>
</dbReference>
<dbReference type="NCBIfam" id="NF010086">
    <property type="entry name" value="PRK13571.1"/>
    <property type="match status" value="1"/>
</dbReference>
<evidence type="ECO:0000256" key="11">
    <source>
        <dbReference type="ARBA" id="ARBA00023141"/>
    </source>
</evidence>
<dbReference type="Gene3D" id="3.60.120.10">
    <property type="entry name" value="Anthranilate synthase"/>
    <property type="match status" value="1"/>
</dbReference>
<dbReference type="PANTHER" id="PTHR11236:SF46">
    <property type="entry name" value="ANTHRANILATE SYNTHASE COMPONENT 1"/>
    <property type="match status" value="1"/>
</dbReference>
<evidence type="ECO:0000256" key="10">
    <source>
        <dbReference type="ARBA" id="ARBA00022842"/>
    </source>
</evidence>
<reference evidence="20 21" key="1">
    <citation type="submission" date="2018-01" db="EMBL/GenBank/DDBJ databases">
        <title>Twenty Corynebacterium bovis Genomes.</title>
        <authorList>
            <person name="Gulvik C.A."/>
        </authorList>
    </citation>
    <scope>NUCLEOTIDE SEQUENCE [LARGE SCALE GENOMIC DNA]</scope>
    <source>
        <strain evidence="19 21">16-2004</strain>
        <strain evidence="18 20">F6900</strain>
    </source>
</reference>
<dbReference type="SUPFAM" id="SSF56322">
    <property type="entry name" value="ADC synthase"/>
    <property type="match status" value="1"/>
</dbReference>
<dbReference type="GO" id="GO:0000162">
    <property type="term" value="P:L-tryptophan biosynthetic process"/>
    <property type="evidence" value="ECO:0007669"/>
    <property type="project" value="UniProtKB-KW"/>
</dbReference>
<comment type="catalytic activity">
    <reaction evidence="14">
        <text>chorismate + L-glutamine = anthranilate + pyruvate + L-glutamate + H(+)</text>
        <dbReference type="Rhea" id="RHEA:21732"/>
        <dbReference type="ChEBI" id="CHEBI:15361"/>
        <dbReference type="ChEBI" id="CHEBI:15378"/>
        <dbReference type="ChEBI" id="CHEBI:16567"/>
        <dbReference type="ChEBI" id="CHEBI:29748"/>
        <dbReference type="ChEBI" id="CHEBI:29985"/>
        <dbReference type="ChEBI" id="CHEBI:58359"/>
        <dbReference type="EC" id="4.1.3.27"/>
    </reaction>
</comment>
<keyword evidence="12" id="KW-0456">Lyase</keyword>
<comment type="function">
    <text evidence="13">Part of a heterotetrameric complex that catalyzes the two-step biosynthesis of anthranilate, an intermediate in the biosynthesis of L-tryptophan. In the first step, the glutamine-binding beta subunit (TrpG) of anthranilate synthase (AS) provides the glutamine amidotransferase activity which generates ammonia as a substrate that, along with chorismate, is used in the second step, catalyzed by the large alpha subunit of AS (TrpE) to produce anthranilate. In the absence of TrpG, TrpE can synthesize anthranilate directly from chorismate and high concentrations of ammonia.</text>
</comment>
<feature type="domain" description="Anthranilate synthase component I N-terminal" evidence="17">
    <location>
        <begin position="41"/>
        <end position="179"/>
    </location>
</feature>
<evidence type="ECO:0000259" key="17">
    <source>
        <dbReference type="Pfam" id="PF04715"/>
    </source>
</evidence>
<dbReference type="Proteomes" id="UP000278422">
    <property type="component" value="Unassembled WGS sequence"/>
</dbReference>
<dbReference type="RefSeq" id="WP_125172754.1">
    <property type="nucleotide sequence ID" value="NZ_JAPJOD010000011.1"/>
</dbReference>
<comment type="cofactor">
    <cofactor evidence="1">
        <name>Mg(2+)</name>
        <dbReference type="ChEBI" id="CHEBI:18420"/>
    </cofactor>
</comment>
<evidence type="ECO:0000256" key="6">
    <source>
        <dbReference type="ARBA" id="ARBA00020653"/>
    </source>
</evidence>
<protein>
    <recommendedName>
        <fullName evidence="6">Anthranilate synthase component 1</fullName>
        <ecNumber evidence="5">4.1.3.27</ecNumber>
    </recommendedName>
</protein>
<comment type="caution">
    <text evidence="19">The sequence shown here is derived from an EMBL/GenBank/DDBJ whole genome shotgun (WGS) entry which is preliminary data.</text>
</comment>
<keyword evidence="11" id="KW-0057">Aromatic amino acid biosynthesis</keyword>
<dbReference type="Pfam" id="PF04715">
    <property type="entry name" value="Anth_synt_I_N"/>
    <property type="match status" value="1"/>
</dbReference>
<evidence type="ECO:0000313" key="19">
    <source>
        <dbReference type="EMBL" id="RRQ05037.1"/>
    </source>
</evidence>
<proteinExistence type="inferred from homology"/>
<evidence type="ECO:0000313" key="20">
    <source>
        <dbReference type="Proteomes" id="UP000276526"/>
    </source>
</evidence>
<dbReference type="PRINTS" id="PR00095">
    <property type="entry name" value="ANTSNTHASEI"/>
</dbReference>
<evidence type="ECO:0000256" key="7">
    <source>
        <dbReference type="ARBA" id="ARBA00022605"/>
    </source>
</evidence>
<feature type="compositionally biased region" description="Basic and acidic residues" evidence="15">
    <location>
        <begin position="522"/>
        <end position="537"/>
    </location>
</feature>
<evidence type="ECO:0000256" key="15">
    <source>
        <dbReference type="SAM" id="MobiDB-lite"/>
    </source>
</evidence>